<dbReference type="STRING" id="243090.RB10579"/>
<dbReference type="KEGG" id="rba:RB10579"/>
<evidence type="ECO:0000313" key="2">
    <source>
        <dbReference type="Proteomes" id="UP000001025"/>
    </source>
</evidence>
<sequence length="101" mass="11525">MLHLSLLLLVVLGLSFVRSSQLFRSRNFLGRSRHRVLSTTAATGRQNAAERDQRSRMHELLHGHISYLQTREIIVSTRAWTHPSVPNAYRNRHAPQNTGDG</sequence>
<gene>
    <name evidence="1" type="ordered locus">RB10579</name>
</gene>
<dbReference type="EnsemblBacteria" id="CAD78954">
    <property type="protein sequence ID" value="CAD78954"/>
    <property type="gene ID" value="RB10579"/>
</dbReference>
<organism evidence="1 2">
    <name type="scientific">Rhodopirellula baltica (strain DSM 10527 / NCIMB 13988 / SH1)</name>
    <dbReference type="NCBI Taxonomy" id="243090"/>
    <lineage>
        <taxon>Bacteria</taxon>
        <taxon>Pseudomonadati</taxon>
        <taxon>Planctomycetota</taxon>
        <taxon>Planctomycetia</taxon>
        <taxon>Pirellulales</taxon>
        <taxon>Pirellulaceae</taxon>
        <taxon>Rhodopirellula</taxon>
    </lineage>
</organism>
<dbReference type="InParanoid" id="Q7UET0"/>
<dbReference type="EMBL" id="BX294151">
    <property type="protein sequence ID" value="CAD78954.1"/>
    <property type="molecule type" value="Genomic_DNA"/>
</dbReference>
<dbReference type="HOGENOM" id="CLU_2289433_0_0_0"/>
<dbReference type="Proteomes" id="UP000001025">
    <property type="component" value="Chromosome"/>
</dbReference>
<protein>
    <submittedName>
        <fullName evidence="1">Uncharacterized protein</fullName>
    </submittedName>
</protein>
<evidence type="ECO:0000313" key="1">
    <source>
        <dbReference type="EMBL" id="CAD78954.1"/>
    </source>
</evidence>
<name>Q7UET0_RHOBA</name>
<accession>Q7UET0</accession>
<keyword evidence="2" id="KW-1185">Reference proteome</keyword>
<dbReference type="AlphaFoldDB" id="Q7UET0"/>
<proteinExistence type="predicted"/>
<reference evidence="1 2" key="1">
    <citation type="journal article" date="2003" name="Proc. Natl. Acad. Sci. U.S.A.">
        <title>Complete genome sequence of the marine planctomycete Pirellula sp. strain 1.</title>
        <authorList>
            <person name="Gloeckner F.O."/>
            <person name="Kube M."/>
            <person name="Bauer M."/>
            <person name="Teeling H."/>
            <person name="Lombardot T."/>
            <person name="Ludwig W."/>
            <person name="Gade D."/>
            <person name="Beck A."/>
            <person name="Borzym K."/>
            <person name="Heitmann K."/>
            <person name="Rabus R."/>
            <person name="Schlesner H."/>
            <person name="Amann R."/>
            <person name="Reinhardt R."/>
        </authorList>
    </citation>
    <scope>NUCLEOTIDE SEQUENCE [LARGE SCALE GENOMIC DNA]</scope>
    <source>
        <strain evidence="2">DSM 10527 / NCIMB 13988 / SH1</strain>
    </source>
</reference>